<feature type="transmembrane region" description="Helical" evidence="10">
    <location>
        <begin position="450"/>
        <end position="469"/>
    </location>
</feature>
<dbReference type="InterPro" id="IPR030659">
    <property type="entry name" value="SecY_CS"/>
</dbReference>
<evidence type="ECO:0000256" key="10">
    <source>
        <dbReference type="SAM" id="Phobius"/>
    </source>
</evidence>
<dbReference type="FunFam" id="1.10.3370.10:FF:000012">
    <property type="entry name" value="Ssh1p"/>
    <property type="match status" value="1"/>
</dbReference>
<dbReference type="SMR" id="A0A6C1DN03"/>
<feature type="transmembrane region" description="Helical" evidence="10">
    <location>
        <begin position="422"/>
        <end position="444"/>
    </location>
</feature>
<dbReference type="InterPro" id="IPR002208">
    <property type="entry name" value="SecY/SEC61-alpha"/>
</dbReference>
<evidence type="ECO:0000256" key="9">
    <source>
        <dbReference type="RuleBase" id="RU004349"/>
    </source>
</evidence>
<keyword evidence="5" id="KW-0653">Protein transport</keyword>
<dbReference type="SUPFAM" id="SSF103491">
    <property type="entry name" value="Preprotein translocase SecY subunit"/>
    <property type="match status" value="1"/>
</dbReference>
<dbReference type="EMBL" id="CP048984">
    <property type="protein sequence ID" value="QID78269.1"/>
    <property type="molecule type" value="Genomic_DNA"/>
</dbReference>
<keyword evidence="13" id="KW-1185">Reference proteome</keyword>
<protein>
    <submittedName>
        <fullName evidence="12">Protein transport protein ssh1</fullName>
    </submittedName>
</protein>
<evidence type="ECO:0000256" key="3">
    <source>
        <dbReference type="ARBA" id="ARBA00022448"/>
    </source>
</evidence>
<dbReference type="InterPro" id="IPR019561">
    <property type="entry name" value="Translocon_Sec61/SecY_plug_dom"/>
</dbReference>
<dbReference type="AlphaFoldDB" id="A0A6C1DN03"/>
<dbReference type="InterPro" id="IPR023201">
    <property type="entry name" value="SecY_dom_sf"/>
</dbReference>
<dbReference type="GO" id="GO:0012505">
    <property type="term" value="C:endomembrane system"/>
    <property type="evidence" value="ECO:0007669"/>
    <property type="project" value="UniProtKB-SubCell"/>
</dbReference>
<evidence type="ECO:0000256" key="1">
    <source>
        <dbReference type="ARBA" id="ARBA00004127"/>
    </source>
</evidence>
<keyword evidence="4 10" id="KW-0812">Transmembrane</keyword>
<keyword evidence="8 10" id="KW-0472">Membrane</keyword>
<dbReference type="PROSITE" id="PS00755">
    <property type="entry name" value="SECY_1"/>
    <property type="match status" value="1"/>
</dbReference>
<evidence type="ECO:0000259" key="11">
    <source>
        <dbReference type="Pfam" id="PF10559"/>
    </source>
</evidence>
<keyword evidence="6 10" id="KW-1133">Transmembrane helix</keyword>
<dbReference type="Gene3D" id="1.10.3370.10">
    <property type="entry name" value="SecY subunit domain"/>
    <property type="match status" value="1"/>
</dbReference>
<evidence type="ECO:0000313" key="13">
    <source>
        <dbReference type="Proteomes" id="UP000501346"/>
    </source>
</evidence>
<feature type="transmembrane region" description="Helical" evidence="10">
    <location>
        <begin position="147"/>
        <end position="168"/>
    </location>
</feature>
<feature type="transmembrane region" description="Helical" evidence="10">
    <location>
        <begin position="33"/>
        <end position="53"/>
    </location>
</feature>
<reference evidence="12 13" key="1">
    <citation type="journal article" date="2019" name="BMC Genomics">
        <title>Chromosome level assembly and comparative genome analysis confirm lager-brewing yeasts originated from a single hybridization.</title>
        <authorList>
            <person name="Salazar A.N."/>
            <person name="Gorter de Vries A.R."/>
            <person name="van den Broek M."/>
            <person name="Brouwers N."/>
            <person name="de la Torre Cortes P."/>
            <person name="Kuijpers N.G.A."/>
            <person name="Daran J.G."/>
            <person name="Abeel T."/>
        </authorList>
    </citation>
    <scope>NUCLEOTIDE SEQUENCE [LARGE SCALE GENOMIC DNA]</scope>
    <source>
        <strain evidence="12 13">CBS 1483</strain>
    </source>
</reference>
<dbReference type="Proteomes" id="UP000501346">
    <property type="component" value="Chromosome ScII"/>
</dbReference>
<feature type="transmembrane region" description="Helical" evidence="10">
    <location>
        <begin position="175"/>
        <end position="195"/>
    </location>
</feature>
<feature type="transmembrane region" description="Helical" evidence="10">
    <location>
        <begin position="119"/>
        <end position="141"/>
    </location>
</feature>
<feature type="transmembrane region" description="Helical" evidence="10">
    <location>
        <begin position="288"/>
        <end position="314"/>
    </location>
</feature>
<dbReference type="PIRSF" id="PIRSF004557">
    <property type="entry name" value="SecY"/>
    <property type="match status" value="1"/>
</dbReference>
<feature type="domain" description="Translocon Sec61/SecY plug" evidence="11">
    <location>
        <begin position="41"/>
        <end position="75"/>
    </location>
</feature>
<feature type="transmembrane region" description="Helical" evidence="10">
    <location>
        <begin position="365"/>
        <end position="382"/>
    </location>
</feature>
<dbReference type="Pfam" id="PF10559">
    <property type="entry name" value="Plug_translocon"/>
    <property type="match status" value="1"/>
</dbReference>
<evidence type="ECO:0000256" key="6">
    <source>
        <dbReference type="ARBA" id="ARBA00022989"/>
    </source>
</evidence>
<evidence type="ECO:0000313" key="12">
    <source>
        <dbReference type="EMBL" id="QID78269.1"/>
    </source>
</evidence>
<feature type="transmembrane region" description="Helical" evidence="10">
    <location>
        <begin position="247"/>
        <end position="268"/>
    </location>
</feature>
<keyword evidence="7" id="KW-0811">Translocation</keyword>
<evidence type="ECO:0000256" key="2">
    <source>
        <dbReference type="ARBA" id="ARBA00005751"/>
    </source>
</evidence>
<name>A0A6C1DN03_SACPS</name>
<proteinExistence type="inferred from homology"/>
<dbReference type="GO" id="GO:0016020">
    <property type="term" value="C:membrane"/>
    <property type="evidence" value="ECO:0007669"/>
    <property type="project" value="InterPro"/>
</dbReference>
<dbReference type="Pfam" id="PF00344">
    <property type="entry name" value="SecY"/>
    <property type="match status" value="1"/>
</dbReference>
<evidence type="ECO:0000256" key="4">
    <source>
        <dbReference type="ARBA" id="ARBA00022692"/>
    </source>
</evidence>
<dbReference type="OrthoDB" id="420669at2759"/>
<sequence length="490" mass="53312">MSGFRLIDIVKPILPILPEVELPFEKLPFDDKIVYTIFAGLIYLFAQFPLVGLPKATTPNVNDPIYFLRGVFGCEPRTLLEFGLFPNISSGLILQLLAGLKVIKVNFKIQSDRELFQSLTKVFAIVQYVILTNIFIFAGYFGDDLSVVQIGLINFQLVGAGIFTTLLAEVIDKGFGFSSGAMIINTVVIATNLVADTFGVSQIKVGEDDQTEAQGALINLIQGLRSKHKTFIGGIISAFNRDYLPNLTTTIIVLAIAIIVCYLQSVRVELPIRSTRARGTNNVYPIKLLYTGCLSVLFSYTILFYIHIFAFVLIQLVAKNEPTHIICKIMGHYENANNLLAVPTFPLSLLAPPTSFFKGVTQQPLTFITYSAFILVTGIWFADKWQAISGSSARDVALEFKDQGITLMGRREQNVAKELNKVIPIAAVTGASVLSLITVIGESLGLKGKAAGIVVGIAGGFSLLEVITIEYQQSGGQSALNQVLGVPGAM</sequence>
<dbReference type="GO" id="GO:0015031">
    <property type="term" value="P:protein transport"/>
    <property type="evidence" value="ECO:0007669"/>
    <property type="project" value="UniProtKB-KW"/>
</dbReference>
<dbReference type="PANTHER" id="PTHR10906">
    <property type="entry name" value="SECY/SEC61-ALPHA FAMILY MEMBER"/>
    <property type="match status" value="1"/>
</dbReference>
<evidence type="ECO:0000256" key="8">
    <source>
        <dbReference type="ARBA" id="ARBA00023136"/>
    </source>
</evidence>
<organism evidence="12 13">
    <name type="scientific">Saccharomyces pastorianus</name>
    <name type="common">Lager yeast</name>
    <name type="synonym">Saccharomyces cerevisiae x Saccharomyces eubayanus</name>
    <dbReference type="NCBI Taxonomy" id="27292"/>
    <lineage>
        <taxon>Eukaryota</taxon>
        <taxon>Fungi</taxon>
        <taxon>Dikarya</taxon>
        <taxon>Ascomycota</taxon>
        <taxon>Saccharomycotina</taxon>
        <taxon>Saccharomycetes</taxon>
        <taxon>Saccharomycetales</taxon>
        <taxon>Saccharomycetaceae</taxon>
        <taxon>Saccharomyces</taxon>
    </lineage>
</organism>
<accession>A0A6C1DN03</accession>
<comment type="similarity">
    <text evidence="2 9">Belongs to the SecY/SEC61-alpha family.</text>
</comment>
<evidence type="ECO:0000256" key="7">
    <source>
        <dbReference type="ARBA" id="ARBA00023010"/>
    </source>
</evidence>
<keyword evidence="3" id="KW-0813">Transport</keyword>
<evidence type="ECO:0000256" key="5">
    <source>
        <dbReference type="ARBA" id="ARBA00022927"/>
    </source>
</evidence>
<comment type="subcellular location">
    <subcellularLocation>
        <location evidence="1">Endomembrane system</location>
        <topology evidence="1">Multi-pass membrane protein</topology>
    </subcellularLocation>
</comment>
<gene>
    <name evidence="12" type="primary">SSH1_1</name>
    <name evidence="12" type="ORF">GRS66_000474</name>
</gene>